<feature type="transmembrane region" description="Helical" evidence="1">
    <location>
        <begin position="739"/>
        <end position="757"/>
    </location>
</feature>
<organism evidence="4 5">
    <name type="scientific">Enterovibrio norvegicus DSM 15893</name>
    <dbReference type="NCBI Taxonomy" id="1121869"/>
    <lineage>
        <taxon>Bacteria</taxon>
        <taxon>Pseudomonadati</taxon>
        <taxon>Pseudomonadota</taxon>
        <taxon>Gammaproteobacteria</taxon>
        <taxon>Vibrionales</taxon>
        <taxon>Vibrionaceae</taxon>
        <taxon>Enterovibrio</taxon>
    </lineage>
</organism>
<keyword evidence="1" id="KW-0812">Transmembrane</keyword>
<feature type="domain" description="VWFA" evidence="2">
    <location>
        <begin position="406"/>
        <end position="576"/>
    </location>
</feature>
<name>A0A1I5WGJ1_9GAMM</name>
<reference evidence="4 5" key="1">
    <citation type="submission" date="2016-10" db="EMBL/GenBank/DDBJ databases">
        <authorList>
            <person name="de Groot N.N."/>
        </authorList>
    </citation>
    <scope>NUCLEOTIDE SEQUENCE [LARGE SCALE GENOMIC DNA]</scope>
    <source>
        <strain evidence="4 5">DSM 15893</strain>
    </source>
</reference>
<dbReference type="Gene3D" id="3.40.50.410">
    <property type="entry name" value="von Willebrand factor, type A domain"/>
    <property type="match status" value="1"/>
</dbReference>
<dbReference type="SUPFAM" id="SSF53300">
    <property type="entry name" value="vWA-like"/>
    <property type="match status" value="1"/>
</dbReference>
<dbReference type="EMBL" id="FOWR01000048">
    <property type="protein sequence ID" value="SFQ18884.1"/>
    <property type="molecule type" value="Genomic_DNA"/>
</dbReference>
<dbReference type="InterPro" id="IPR022440">
    <property type="entry name" value="CHP03788"/>
</dbReference>
<dbReference type="AlphaFoldDB" id="A0A1I5WGJ1"/>
<dbReference type="PROSITE" id="PS50234">
    <property type="entry name" value="VWFA"/>
    <property type="match status" value="1"/>
</dbReference>
<dbReference type="PROSITE" id="PS51468">
    <property type="entry name" value="VIT"/>
    <property type="match status" value="1"/>
</dbReference>
<dbReference type="InterPro" id="IPR036465">
    <property type="entry name" value="vWFA_dom_sf"/>
</dbReference>
<feature type="transmembrane region" description="Helical" evidence="1">
    <location>
        <begin position="30"/>
        <end position="47"/>
    </location>
</feature>
<dbReference type="InterPro" id="IPR002035">
    <property type="entry name" value="VWF_A"/>
</dbReference>
<keyword evidence="1" id="KW-1133">Transmembrane helix</keyword>
<evidence type="ECO:0000259" key="3">
    <source>
        <dbReference type="PROSITE" id="PS51468"/>
    </source>
</evidence>
<sequence length="772" mass="84289">MACLPNVKPSGLESKNDSENAVAAKRQFKLWTLALLLFIATPFVTLANEQEGGLFLQMVNSHQNLWSEAPQLSTDADMEVNGLINRVTVTQTFTNPTDSWVNARYLFPLPQNAAVDRLTIRVGERIIVGEIQPKQKARDAFDKAAAEGKKTSLVEQHRSNLFSTQIANVAPEETIIVEIEYQETVKYEDGEFSLRFPTTFTQKYIPGLPVPSVGQLSPAEKAIQSDSANALVHAEVVVGSNEEANSPENAAKAISSGDSVSQETPVLAQMHNGWAVATPQVPDANEITPDYRDPLIDGDIQFTLSIDLNTGLELDAVESPSAAINVQQISLTRYAVTLSQMELANKDFELIWRPTAGFSPVAAMFVQDTAMETSANSSVELESETRYGLLMAMPPQTNERTSIPQNITFVLDVSGSMFGDAMEQAKEAVIYALNRLDANDYFNLIIFNDETAYLSDTPLIASLKNIGETISVVESLKADGGTEMAGAIKLAYEYAPKENYANQIVFITDGAIGNEAELYALIQEGLGNRRLFTVGIGSAPNSAFMQRAAISGKGTFTHIGQLNQVVSALQPLFDKLSSPVMQDIKVTWQDGTPVDAWPSPVPDLYKHQPLTLAFKIPSDAKTLNLSGKLNQQSWNYSIDLENVGAGQATGIDVLWARKQIESITLDQTLSADQKEKRITQLGLDHHIVTKHTSLIAIDQTPTRPLDEKAASFSINPHKPQNSANGSNGVMLQSGLGSTMAMLFGGLIVILSVFAWCWSGRMRQDREVWESLS</sequence>
<dbReference type="SMART" id="SM00327">
    <property type="entry name" value="VWA"/>
    <property type="match status" value="1"/>
</dbReference>
<feature type="domain" description="VIT" evidence="3">
    <location>
        <begin position="55"/>
        <end position="183"/>
    </location>
</feature>
<dbReference type="Proteomes" id="UP000182692">
    <property type="component" value="Unassembled WGS sequence"/>
</dbReference>
<proteinExistence type="predicted"/>
<dbReference type="Pfam" id="PF08487">
    <property type="entry name" value="VIT"/>
    <property type="match status" value="1"/>
</dbReference>
<evidence type="ECO:0000313" key="5">
    <source>
        <dbReference type="Proteomes" id="UP000182692"/>
    </source>
</evidence>
<dbReference type="PANTHER" id="PTHR45737:SF6">
    <property type="entry name" value="VON WILLEBRAND FACTOR A DOMAIN-CONTAINING PROTEIN 5A"/>
    <property type="match status" value="1"/>
</dbReference>
<evidence type="ECO:0000313" key="4">
    <source>
        <dbReference type="EMBL" id="SFQ18884.1"/>
    </source>
</evidence>
<dbReference type="RefSeq" id="WP_074928543.1">
    <property type="nucleotide sequence ID" value="NZ_FOWR01000048.1"/>
</dbReference>
<dbReference type="InterPro" id="IPR013694">
    <property type="entry name" value="VIT"/>
</dbReference>
<evidence type="ECO:0000256" key="1">
    <source>
        <dbReference type="SAM" id="Phobius"/>
    </source>
</evidence>
<gene>
    <name evidence="4" type="ORF">SAMN03084138_04308</name>
</gene>
<protein>
    <submittedName>
        <fullName evidence="4">Ca-activated chloride channel family protein</fullName>
    </submittedName>
</protein>
<dbReference type="PANTHER" id="PTHR45737">
    <property type="entry name" value="VON WILLEBRAND FACTOR A DOMAIN-CONTAINING PROTEIN 5A"/>
    <property type="match status" value="1"/>
</dbReference>
<dbReference type="Pfam" id="PF13768">
    <property type="entry name" value="VWA_3"/>
    <property type="match status" value="1"/>
</dbReference>
<dbReference type="OrthoDB" id="9784383at2"/>
<accession>A0A1I5WGJ1</accession>
<dbReference type="SMART" id="SM00609">
    <property type="entry name" value="VIT"/>
    <property type="match status" value="1"/>
</dbReference>
<dbReference type="NCBIfam" id="TIGR03788">
    <property type="entry name" value="marine_srt_targ"/>
    <property type="match status" value="1"/>
</dbReference>
<dbReference type="GeneID" id="35873176"/>
<evidence type="ECO:0000259" key="2">
    <source>
        <dbReference type="PROSITE" id="PS50234"/>
    </source>
</evidence>
<dbReference type="STRING" id="1121869.SAMN03084138_04308"/>
<keyword evidence="1" id="KW-0472">Membrane</keyword>